<evidence type="ECO:0000313" key="10">
    <source>
        <dbReference type="EMBL" id="KAF5913658.1"/>
    </source>
</evidence>
<accession>A0A7J7ED49</accession>
<dbReference type="GO" id="GO:0004129">
    <property type="term" value="F:cytochrome-c oxidase activity"/>
    <property type="evidence" value="ECO:0007669"/>
    <property type="project" value="UniProtKB-EC"/>
</dbReference>
<feature type="domain" description="Cytochrome oxidase subunit II transmembrane region profile" evidence="9">
    <location>
        <begin position="1"/>
        <end position="103"/>
    </location>
</feature>
<dbReference type="GO" id="GO:0016020">
    <property type="term" value="C:membrane"/>
    <property type="evidence" value="ECO:0007669"/>
    <property type="project" value="UniProtKB-SubCell"/>
</dbReference>
<reference evidence="10 11" key="1">
    <citation type="journal article" date="2020" name="Mol. Biol. Evol.">
        <title>Interspecific Gene Flow and the Evolution of Specialization in Black and White Rhinoceros.</title>
        <authorList>
            <person name="Moodley Y."/>
            <person name="Westbury M.V."/>
            <person name="Russo I.M."/>
            <person name="Gopalakrishnan S."/>
            <person name="Rakotoarivelo A."/>
            <person name="Olsen R.A."/>
            <person name="Prost S."/>
            <person name="Tunstall T."/>
            <person name="Ryder O.A."/>
            <person name="Dalen L."/>
            <person name="Bruford M.W."/>
        </authorList>
    </citation>
    <scope>NUCLEOTIDE SEQUENCE [LARGE SCALE GENOMIC DNA]</scope>
    <source>
        <strain evidence="10">SBR-YM</strain>
        <tissue evidence="10">Skin</tissue>
    </source>
</reference>
<gene>
    <name evidence="10" type="ORF">HPG69_017279</name>
</gene>
<comment type="caution">
    <text evidence="10">The sequence shown here is derived from an EMBL/GenBank/DDBJ whole genome shotgun (WGS) entry which is preliminary data.</text>
</comment>
<evidence type="ECO:0000256" key="1">
    <source>
        <dbReference type="ARBA" id="ARBA00004141"/>
    </source>
</evidence>
<keyword evidence="11" id="KW-1185">Reference proteome</keyword>
<dbReference type="InterPro" id="IPR036257">
    <property type="entry name" value="Cyt_c_oxidase_su2_TM_sf"/>
</dbReference>
<sequence>MAYPFQLGFRDATAPLTEELLHFHDHTLIIVSLISSLVLYIISLILAKLTCTSTRHTRSRNSLKYSTHYYSDFNFFTSLQILYIIEEIKNPSLTVTNDIEAVNTRTAKSQAVPSLGLWTDATPGLSSTLTLTRPGSRYGQWFRNLRVKSQLHTSHPQVTSTKIFRKMICIYIIKSLRS</sequence>
<keyword evidence="8" id="KW-1133">Transmembrane helix</keyword>
<comment type="similarity">
    <text evidence="2">Belongs to the cytochrome c oxidase subunit 2 family.</text>
</comment>
<evidence type="ECO:0000256" key="2">
    <source>
        <dbReference type="ARBA" id="ARBA00007866"/>
    </source>
</evidence>
<organism evidence="10 11">
    <name type="scientific">Diceros bicornis minor</name>
    <name type="common">South-central black rhinoceros</name>
    <dbReference type="NCBI Taxonomy" id="77932"/>
    <lineage>
        <taxon>Eukaryota</taxon>
        <taxon>Metazoa</taxon>
        <taxon>Chordata</taxon>
        <taxon>Craniata</taxon>
        <taxon>Vertebrata</taxon>
        <taxon>Euteleostomi</taxon>
        <taxon>Mammalia</taxon>
        <taxon>Eutheria</taxon>
        <taxon>Laurasiatheria</taxon>
        <taxon>Perissodactyla</taxon>
        <taxon>Rhinocerotidae</taxon>
        <taxon>Diceros</taxon>
    </lineage>
</organism>
<feature type="transmembrane region" description="Helical" evidence="8">
    <location>
        <begin position="28"/>
        <end position="51"/>
    </location>
</feature>
<dbReference type="SUPFAM" id="SSF81464">
    <property type="entry name" value="Cytochrome c oxidase subunit II-like, transmembrane region"/>
    <property type="match status" value="1"/>
</dbReference>
<evidence type="ECO:0000256" key="5">
    <source>
        <dbReference type="ARBA" id="ARBA00023136"/>
    </source>
</evidence>
<dbReference type="GO" id="GO:0022900">
    <property type="term" value="P:electron transport chain"/>
    <property type="evidence" value="ECO:0007669"/>
    <property type="project" value="InterPro"/>
</dbReference>
<name>A0A7J7ED49_DICBM</name>
<evidence type="ECO:0000256" key="4">
    <source>
        <dbReference type="ARBA" id="ARBA00022692"/>
    </source>
</evidence>
<comment type="catalytic activity">
    <reaction evidence="7">
        <text>4 Fe(II)-[cytochrome c] + O2 + 8 H(+)(in) = 4 Fe(III)-[cytochrome c] + 2 H2O + 4 H(+)(out)</text>
        <dbReference type="Rhea" id="RHEA:11436"/>
        <dbReference type="Rhea" id="RHEA-COMP:10350"/>
        <dbReference type="Rhea" id="RHEA-COMP:14399"/>
        <dbReference type="ChEBI" id="CHEBI:15377"/>
        <dbReference type="ChEBI" id="CHEBI:15378"/>
        <dbReference type="ChEBI" id="CHEBI:15379"/>
        <dbReference type="ChEBI" id="CHEBI:29033"/>
        <dbReference type="ChEBI" id="CHEBI:29034"/>
        <dbReference type="EC" id="7.1.1.9"/>
    </reaction>
    <physiologicalReaction direction="left-to-right" evidence="7">
        <dbReference type="Rhea" id="RHEA:11437"/>
    </physiologicalReaction>
</comment>
<evidence type="ECO:0000256" key="7">
    <source>
        <dbReference type="ARBA" id="ARBA00049512"/>
    </source>
</evidence>
<proteinExistence type="inferred from homology"/>
<dbReference type="InterPro" id="IPR011759">
    <property type="entry name" value="Cyt_c_oxidase_su2_TM_dom"/>
</dbReference>
<keyword evidence="5 8" id="KW-0472">Membrane</keyword>
<dbReference type="AlphaFoldDB" id="A0A7J7ED49"/>
<dbReference type="Gene3D" id="1.10.287.90">
    <property type="match status" value="1"/>
</dbReference>
<evidence type="ECO:0000259" key="9">
    <source>
        <dbReference type="PROSITE" id="PS50999"/>
    </source>
</evidence>
<evidence type="ECO:0000256" key="3">
    <source>
        <dbReference type="ARBA" id="ARBA00015946"/>
    </source>
</evidence>
<dbReference type="Pfam" id="PF02790">
    <property type="entry name" value="COX2_TM"/>
    <property type="match status" value="1"/>
</dbReference>
<evidence type="ECO:0000256" key="8">
    <source>
        <dbReference type="SAM" id="Phobius"/>
    </source>
</evidence>
<keyword evidence="4 8" id="KW-0812">Transmembrane</keyword>
<dbReference type="Proteomes" id="UP000551758">
    <property type="component" value="Unassembled WGS sequence"/>
</dbReference>
<protein>
    <recommendedName>
        <fullName evidence="3">Cytochrome c oxidase subunit 2</fullName>
    </recommendedName>
    <alternativeName>
        <fullName evidence="6">Cytochrome c oxidase polypeptide II</fullName>
    </alternativeName>
</protein>
<dbReference type="EMBL" id="JACDTQ010003641">
    <property type="protein sequence ID" value="KAF5913658.1"/>
    <property type="molecule type" value="Genomic_DNA"/>
</dbReference>
<evidence type="ECO:0000313" key="11">
    <source>
        <dbReference type="Proteomes" id="UP000551758"/>
    </source>
</evidence>
<evidence type="ECO:0000256" key="6">
    <source>
        <dbReference type="ARBA" id="ARBA00031389"/>
    </source>
</evidence>
<comment type="subcellular location">
    <subcellularLocation>
        <location evidence="1">Membrane</location>
        <topology evidence="1">Multi-pass membrane protein</topology>
    </subcellularLocation>
</comment>
<dbReference type="PROSITE" id="PS50999">
    <property type="entry name" value="COX2_TM"/>
    <property type="match status" value="1"/>
</dbReference>